<dbReference type="Proteomes" id="UP000789719">
    <property type="component" value="Unassembled WGS sequence"/>
</dbReference>
<gene>
    <name evidence="1" type="ORF">WGH24286_01914</name>
</gene>
<dbReference type="EMBL" id="CAKKNT010000041">
    <property type="protein sequence ID" value="CAH0419455.1"/>
    <property type="molecule type" value="Genomic_DNA"/>
</dbReference>
<evidence type="ECO:0000313" key="1">
    <source>
        <dbReference type="EMBL" id="CAH0419455.1"/>
    </source>
</evidence>
<accession>A0ABM8ZD73</accession>
<evidence type="ECO:0000313" key="2">
    <source>
        <dbReference type="Proteomes" id="UP000789719"/>
    </source>
</evidence>
<name>A0ABM8ZD73_9LACO</name>
<dbReference type="RefSeq" id="WP_230099484.1">
    <property type="nucleotide sequence ID" value="NZ_CAKKNT010000041.1"/>
</dbReference>
<evidence type="ECO:0008006" key="3">
    <source>
        <dbReference type="Google" id="ProtNLM"/>
    </source>
</evidence>
<proteinExistence type="predicted"/>
<keyword evidence="2" id="KW-1185">Reference proteome</keyword>
<organism evidence="1 2">
    <name type="scientific">Periweissella ghanensis</name>
    <dbReference type="NCBI Taxonomy" id="467997"/>
    <lineage>
        <taxon>Bacteria</taxon>
        <taxon>Bacillati</taxon>
        <taxon>Bacillota</taxon>
        <taxon>Bacilli</taxon>
        <taxon>Lactobacillales</taxon>
        <taxon>Lactobacillaceae</taxon>
        <taxon>Periweissella</taxon>
    </lineage>
</organism>
<protein>
    <recommendedName>
        <fullName evidence="3">Sigma-70 family RNA polymerase sigma factor</fullName>
    </recommendedName>
</protein>
<sequence length="174" mass="20412">MSPEEAYQFIDTDRSKATIYGVLRHVGLTPRDHDFEDCAQEAWIAFYLWLCEDLAATLDDNALRKIAYTRMYRHILNIRYRVRRQQYHHVATEDATLASFGSANETDVQLELHGIPLTSRQREIIWYMLASSGNQSWVATEMQLSRRTISREVQVLRDLLEQHDVRMTLHEDIA</sequence>
<reference evidence="1 2" key="1">
    <citation type="submission" date="2021-11" db="EMBL/GenBank/DDBJ databases">
        <authorList>
            <person name="Depoorter E."/>
        </authorList>
    </citation>
    <scope>NUCLEOTIDE SEQUENCE [LARGE SCALE GENOMIC DNA]</scope>
    <source>
        <strain evidence="1 2">LMG 24286</strain>
    </source>
</reference>
<comment type="caution">
    <text evidence="1">The sequence shown here is derived from an EMBL/GenBank/DDBJ whole genome shotgun (WGS) entry which is preliminary data.</text>
</comment>